<feature type="region of interest" description="Disordered" evidence="1">
    <location>
        <begin position="312"/>
        <end position="331"/>
    </location>
</feature>
<reference evidence="3" key="1">
    <citation type="journal article" date="2022" name="Int. J. Mol. Sci.">
        <title>Draft Genome of Tanacetum Coccineum: Genomic Comparison of Closely Related Tanacetum-Family Plants.</title>
        <authorList>
            <person name="Yamashiro T."/>
            <person name="Shiraishi A."/>
            <person name="Nakayama K."/>
            <person name="Satake H."/>
        </authorList>
    </citation>
    <scope>NUCLEOTIDE SEQUENCE</scope>
</reference>
<evidence type="ECO:0000313" key="4">
    <source>
        <dbReference type="Proteomes" id="UP001151760"/>
    </source>
</evidence>
<feature type="compositionally biased region" description="Polar residues" evidence="1">
    <location>
        <begin position="258"/>
        <end position="290"/>
    </location>
</feature>
<gene>
    <name evidence="3" type="ORF">Tco_0727795</name>
</gene>
<evidence type="ECO:0000313" key="3">
    <source>
        <dbReference type="EMBL" id="GJS77914.1"/>
    </source>
</evidence>
<reference evidence="3" key="2">
    <citation type="submission" date="2022-01" db="EMBL/GenBank/DDBJ databases">
        <authorList>
            <person name="Yamashiro T."/>
            <person name="Shiraishi A."/>
            <person name="Satake H."/>
            <person name="Nakayama K."/>
        </authorList>
    </citation>
    <scope>NUCLEOTIDE SEQUENCE</scope>
</reference>
<keyword evidence="2" id="KW-0472">Membrane</keyword>
<dbReference type="InterPro" id="IPR045110">
    <property type="entry name" value="XMAP215"/>
</dbReference>
<name>A0ABQ4YJA4_9ASTR</name>
<feature type="transmembrane region" description="Helical" evidence="2">
    <location>
        <begin position="450"/>
        <end position="470"/>
    </location>
</feature>
<evidence type="ECO:0000256" key="2">
    <source>
        <dbReference type="SAM" id="Phobius"/>
    </source>
</evidence>
<dbReference type="PANTHER" id="PTHR12609">
    <property type="entry name" value="MICROTUBULE ASSOCIATED PROTEIN XMAP215"/>
    <property type="match status" value="1"/>
</dbReference>
<organism evidence="3 4">
    <name type="scientific">Tanacetum coccineum</name>
    <dbReference type="NCBI Taxonomy" id="301880"/>
    <lineage>
        <taxon>Eukaryota</taxon>
        <taxon>Viridiplantae</taxon>
        <taxon>Streptophyta</taxon>
        <taxon>Embryophyta</taxon>
        <taxon>Tracheophyta</taxon>
        <taxon>Spermatophyta</taxon>
        <taxon>Magnoliopsida</taxon>
        <taxon>eudicotyledons</taxon>
        <taxon>Gunneridae</taxon>
        <taxon>Pentapetalae</taxon>
        <taxon>asterids</taxon>
        <taxon>campanulids</taxon>
        <taxon>Asterales</taxon>
        <taxon>Asteraceae</taxon>
        <taxon>Asteroideae</taxon>
        <taxon>Anthemideae</taxon>
        <taxon>Anthemidinae</taxon>
        <taxon>Tanacetum</taxon>
    </lineage>
</organism>
<proteinExistence type="predicted"/>
<keyword evidence="2" id="KW-1133">Transmembrane helix</keyword>
<protein>
    <submittedName>
        <fullName evidence="3">Uncharacterized protein</fullName>
    </submittedName>
</protein>
<feature type="transmembrane region" description="Helical" evidence="2">
    <location>
        <begin position="502"/>
        <end position="520"/>
    </location>
</feature>
<feature type="compositionally biased region" description="Polar residues" evidence="1">
    <location>
        <begin position="358"/>
        <end position="388"/>
    </location>
</feature>
<dbReference type="Proteomes" id="UP001151760">
    <property type="component" value="Unassembled WGS sequence"/>
</dbReference>
<sequence>MKIGGFFLRLFTKNCHLLTTRTLDDEVAPGLKAIRTFKVQNCHMLTTRTLDDEVARGLKAIRTFKVPDQNSGKTAAKKAAGPAVCEKADVPSQNKKVEPEDVDRAEMTLESRLGFLIQQDTITHLKSAALKEPLEDVMPAVLSVVEAECEKNPFEGEAAAPKKTVMASDSVSSVFGGGLDSLPREANSGKITPELLKGLECSDWKMRFESIEAVKIVEEANKRIQPTGTDIHGFALAIVLERLNSHGAFPEVHEKTRATGSGPTVKTTSKIGKSNGYGSKSETRAVSSRGVSAKGSKAVSIMSVQDISGPVGSRLAFTPTEPQRERHPMAQPSVIGPTYCIEATPKPYFHKINKNKRNTQSNGSNSNHIAKQLKSSSLKPSRKNSVSRLHSYPDHITPITRQIQAPSTIISGFNSTQKRFTLNMRKKSGLDENILKYIRAKERSREHMALLNRCGLILLAVYYLWLVVLLNAQSVQLQSVEGMKVCLAAKVLLKYRLLLLKYHLVMAWTLTILILLSEFIHSTLKKINCLVVQLLFLSDNNVEAKAFDFLAPTTRRNSMRTLAAARLLTTTRPTGQTQWGDSMGNNPMPAAHCAGAQLKVKCLTDTDQSLKATSKIEKSNGYGSKPESRAVSSRGVSEKGSKAESIMSVQDKFGPVGSRLAFTPTEPQRERHPMPQPSVIGPTNWNEATPTSVEGMKDICQEFKAISKDLEVHLVDDLITDADRLVSCLVAKVLQMYRLLLLKYLLVMAWRSTILILLLEFIHSTLKKGFNHVEAKGFEFLAPTTRRNSMRVLQAMQLKKPGLPRIGFGPLTTNSVSSPLIASLDGGNDINTLMGQRIVECYRCTWDVQRDEVEMFMVYIKMVNEGVEMPSFVYDMFNGDVRDVLSYTLECLTMIRDAIIVA</sequence>
<evidence type="ECO:0000256" key="1">
    <source>
        <dbReference type="SAM" id="MobiDB-lite"/>
    </source>
</evidence>
<accession>A0ABQ4YJA4</accession>
<comment type="caution">
    <text evidence="3">The sequence shown here is derived from an EMBL/GenBank/DDBJ whole genome shotgun (WGS) entry which is preliminary data.</text>
</comment>
<dbReference type="EMBL" id="BQNB010010484">
    <property type="protein sequence ID" value="GJS77914.1"/>
    <property type="molecule type" value="Genomic_DNA"/>
</dbReference>
<keyword evidence="4" id="KW-1185">Reference proteome</keyword>
<keyword evidence="2" id="KW-0812">Transmembrane</keyword>
<feature type="region of interest" description="Disordered" evidence="1">
    <location>
        <begin position="614"/>
        <end position="644"/>
    </location>
</feature>
<feature type="region of interest" description="Disordered" evidence="1">
    <location>
        <begin position="255"/>
        <end position="294"/>
    </location>
</feature>
<feature type="region of interest" description="Disordered" evidence="1">
    <location>
        <begin position="353"/>
        <end position="389"/>
    </location>
</feature>